<organism evidence="2">
    <name type="scientific">Lotharella globosa</name>
    <dbReference type="NCBI Taxonomy" id="91324"/>
    <lineage>
        <taxon>Eukaryota</taxon>
        <taxon>Sar</taxon>
        <taxon>Rhizaria</taxon>
        <taxon>Cercozoa</taxon>
        <taxon>Chlorarachniophyceae</taxon>
        <taxon>Lotharella</taxon>
    </lineage>
</organism>
<keyword evidence="1" id="KW-0472">Membrane</keyword>
<reference evidence="2" key="1">
    <citation type="submission" date="2021-01" db="EMBL/GenBank/DDBJ databases">
        <authorList>
            <person name="Corre E."/>
            <person name="Pelletier E."/>
            <person name="Niang G."/>
            <person name="Scheremetjew M."/>
            <person name="Finn R."/>
            <person name="Kale V."/>
            <person name="Holt S."/>
            <person name="Cochrane G."/>
            <person name="Meng A."/>
            <person name="Brown T."/>
            <person name="Cohen L."/>
        </authorList>
    </citation>
    <scope>NUCLEOTIDE SEQUENCE</scope>
    <source>
        <strain evidence="2">CCCM811</strain>
    </source>
</reference>
<gene>
    <name evidence="2" type="ORF">LGLO00237_LOCUS20816</name>
</gene>
<accession>A0A7S4DTH0</accession>
<keyword evidence="1" id="KW-0812">Transmembrane</keyword>
<evidence type="ECO:0000256" key="1">
    <source>
        <dbReference type="SAM" id="Phobius"/>
    </source>
</evidence>
<keyword evidence="1" id="KW-1133">Transmembrane helix</keyword>
<dbReference type="EMBL" id="HBIV01029116">
    <property type="protein sequence ID" value="CAE0669189.1"/>
    <property type="molecule type" value="Transcribed_RNA"/>
</dbReference>
<name>A0A7S4DTH0_9EUKA</name>
<dbReference type="AlphaFoldDB" id="A0A7S4DTH0"/>
<protein>
    <submittedName>
        <fullName evidence="2">Uncharacterized protein</fullName>
    </submittedName>
</protein>
<evidence type="ECO:0000313" key="2">
    <source>
        <dbReference type="EMBL" id="CAE0669189.1"/>
    </source>
</evidence>
<feature type="transmembrane region" description="Helical" evidence="1">
    <location>
        <begin position="12"/>
        <end position="32"/>
    </location>
</feature>
<sequence>MFCGGSLGIGLRVGAVIGFCVGFCVITLLVGLRVGADVGAFVGSDAVEFVGDPVGGVNGSEIATGTIVGVSVMRDPFVGAIVVALSFTDVTGGAGCFVGCLAGSLVGFAPPLGMEASRDIRARPIGLKDRRCPRMQGSTAPWQSAAPEAMM</sequence>
<proteinExistence type="predicted"/>